<dbReference type="PANTHER" id="PTHR44591:SF21">
    <property type="entry name" value="TWO-COMPONENT RESPONSE REGULATOR"/>
    <property type="match status" value="1"/>
</dbReference>
<gene>
    <name evidence="4" type="ORF">GGR39_000108</name>
</gene>
<dbReference type="SUPFAM" id="SSF52172">
    <property type="entry name" value="CheY-like"/>
    <property type="match status" value="1"/>
</dbReference>
<evidence type="ECO:0000256" key="1">
    <source>
        <dbReference type="ARBA" id="ARBA00022553"/>
    </source>
</evidence>
<keyword evidence="5" id="KW-1185">Reference proteome</keyword>
<dbReference type="EMBL" id="JACIDY010000001">
    <property type="protein sequence ID" value="MBB3938479.1"/>
    <property type="molecule type" value="Genomic_DNA"/>
</dbReference>
<dbReference type="PANTHER" id="PTHR44591">
    <property type="entry name" value="STRESS RESPONSE REGULATOR PROTEIN 1"/>
    <property type="match status" value="1"/>
</dbReference>
<proteinExistence type="predicted"/>
<feature type="modified residue" description="4-aspartylphosphate" evidence="2">
    <location>
        <position position="58"/>
    </location>
</feature>
<dbReference type="Pfam" id="PF00072">
    <property type="entry name" value="Response_reg"/>
    <property type="match status" value="1"/>
</dbReference>
<dbReference type="AlphaFoldDB" id="A0A7W6BV06"/>
<dbReference type="InterPro" id="IPR011006">
    <property type="entry name" value="CheY-like_superfamily"/>
</dbReference>
<comment type="caution">
    <text evidence="4">The sequence shown here is derived from an EMBL/GenBank/DDBJ whole genome shotgun (WGS) entry which is preliminary data.</text>
</comment>
<keyword evidence="4" id="KW-0238">DNA-binding</keyword>
<evidence type="ECO:0000259" key="3">
    <source>
        <dbReference type="PROSITE" id="PS50110"/>
    </source>
</evidence>
<feature type="domain" description="Response regulatory" evidence="3">
    <location>
        <begin position="8"/>
        <end position="121"/>
    </location>
</feature>
<dbReference type="InterPro" id="IPR001789">
    <property type="entry name" value="Sig_transdc_resp-reg_receiver"/>
</dbReference>
<dbReference type="InterPro" id="IPR050595">
    <property type="entry name" value="Bact_response_regulator"/>
</dbReference>
<evidence type="ECO:0000313" key="4">
    <source>
        <dbReference type="EMBL" id="MBB3938479.1"/>
    </source>
</evidence>
<protein>
    <submittedName>
        <fullName evidence="4">DNA-binding NtrC family response regulator</fullName>
    </submittedName>
</protein>
<organism evidence="4 5">
    <name type="scientific">Novosphingobium fluoreni</name>
    <dbReference type="NCBI Taxonomy" id="1391222"/>
    <lineage>
        <taxon>Bacteria</taxon>
        <taxon>Pseudomonadati</taxon>
        <taxon>Pseudomonadota</taxon>
        <taxon>Alphaproteobacteria</taxon>
        <taxon>Sphingomonadales</taxon>
        <taxon>Sphingomonadaceae</taxon>
        <taxon>Novosphingobium</taxon>
    </lineage>
</organism>
<sequence length="122" mass="13662">MASRLKTRVLLVEDEPIIRAVGTDALEEAGFEVIEANDADHAVRILEMLGEVQVLFTDIRMPGSMNGLQLARLVHQRWPNMKILVTSGDTWPTTQQMPLEGHFLPKPYNLDVLQAEVTALLD</sequence>
<dbReference type="GO" id="GO:0003677">
    <property type="term" value="F:DNA binding"/>
    <property type="evidence" value="ECO:0007669"/>
    <property type="project" value="UniProtKB-KW"/>
</dbReference>
<accession>A0A7W6BV06</accession>
<evidence type="ECO:0000313" key="5">
    <source>
        <dbReference type="Proteomes" id="UP000561459"/>
    </source>
</evidence>
<reference evidence="4 5" key="1">
    <citation type="submission" date="2020-08" db="EMBL/GenBank/DDBJ databases">
        <title>Genomic Encyclopedia of Type Strains, Phase IV (KMG-IV): sequencing the most valuable type-strain genomes for metagenomic binning, comparative biology and taxonomic classification.</title>
        <authorList>
            <person name="Goeker M."/>
        </authorList>
    </citation>
    <scope>NUCLEOTIDE SEQUENCE [LARGE SCALE GENOMIC DNA]</scope>
    <source>
        <strain evidence="4 5">DSM 27568</strain>
    </source>
</reference>
<dbReference type="PROSITE" id="PS50110">
    <property type="entry name" value="RESPONSE_REGULATORY"/>
    <property type="match status" value="1"/>
</dbReference>
<dbReference type="GO" id="GO:0000160">
    <property type="term" value="P:phosphorelay signal transduction system"/>
    <property type="evidence" value="ECO:0007669"/>
    <property type="project" value="InterPro"/>
</dbReference>
<dbReference type="Gene3D" id="3.40.50.2300">
    <property type="match status" value="1"/>
</dbReference>
<evidence type="ECO:0000256" key="2">
    <source>
        <dbReference type="PROSITE-ProRule" id="PRU00169"/>
    </source>
</evidence>
<name>A0A7W6BV06_9SPHN</name>
<keyword evidence="1 2" id="KW-0597">Phosphoprotein</keyword>
<dbReference type="SMART" id="SM00448">
    <property type="entry name" value="REC"/>
    <property type="match status" value="1"/>
</dbReference>
<dbReference type="Proteomes" id="UP000561459">
    <property type="component" value="Unassembled WGS sequence"/>
</dbReference>